<proteinExistence type="predicted"/>
<sequence>MGPEGLYKCACRRVPEAYCLIIGTGRQETAVGREGYRPNLTRMASEGLRERARC</sequence>
<dbReference type="AlphaFoldDB" id="A0A9W9MQ66"/>
<dbReference type="OrthoDB" id="10497489at2759"/>
<dbReference type="Proteomes" id="UP001150879">
    <property type="component" value="Unassembled WGS sequence"/>
</dbReference>
<dbReference type="EMBL" id="JAPQKP010000002">
    <property type="protein sequence ID" value="KAJ5205410.1"/>
    <property type="molecule type" value="Genomic_DNA"/>
</dbReference>
<comment type="caution">
    <text evidence="1">The sequence shown here is derived from an EMBL/GenBank/DDBJ whole genome shotgun (WGS) entry which is preliminary data.</text>
</comment>
<evidence type="ECO:0000313" key="1">
    <source>
        <dbReference type="EMBL" id="KAJ5205410.1"/>
    </source>
</evidence>
<organism evidence="1 2">
    <name type="scientific">Penicillium cf. griseofulvum</name>
    <dbReference type="NCBI Taxonomy" id="2972120"/>
    <lineage>
        <taxon>Eukaryota</taxon>
        <taxon>Fungi</taxon>
        <taxon>Dikarya</taxon>
        <taxon>Ascomycota</taxon>
        <taxon>Pezizomycotina</taxon>
        <taxon>Eurotiomycetes</taxon>
        <taxon>Eurotiomycetidae</taxon>
        <taxon>Eurotiales</taxon>
        <taxon>Aspergillaceae</taxon>
        <taxon>Penicillium</taxon>
    </lineage>
</organism>
<reference evidence="1" key="1">
    <citation type="submission" date="2022-11" db="EMBL/GenBank/DDBJ databases">
        <authorList>
            <person name="Petersen C."/>
        </authorList>
    </citation>
    <scope>NUCLEOTIDE SEQUENCE</scope>
    <source>
        <strain evidence="1">IBT 16849</strain>
    </source>
</reference>
<reference evidence="1" key="2">
    <citation type="journal article" date="2023" name="IMA Fungus">
        <title>Comparative genomic study of the Penicillium genus elucidates a diverse pangenome and 15 lateral gene transfer events.</title>
        <authorList>
            <person name="Petersen C."/>
            <person name="Sorensen T."/>
            <person name="Nielsen M.R."/>
            <person name="Sondergaard T.E."/>
            <person name="Sorensen J.L."/>
            <person name="Fitzpatrick D.A."/>
            <person name="Frisvad J.C."/>
            <person name="Nielsen K.L."/>
        </authorList>
    </citation>
    <scope>NUCLEOTIDE SEQUENCE</scope>
    <source>
        <strain evidence="1">IBT 16849</strain>
    </source>
</reference>
<name>A0A9W9MQ66_9EURO</name>
<keyword evidence="2" id="KW-1185">Reference proteome</keyword>
<protein>
    <submittedName>
        <fullName evidence="1">Uncharacterized protein</fullName>
    </submittedName>
</protein>
<gene>
    <name evidence="1" type="ORF">N7472_001858</name>
</gene>
<accession>A0A9W9MQ66</accession>
<evidence type="ECO:0000313" key="2">
    <source>
        <dbReference type="Proteomes" id="UP001150879"/>
    </source>
</evidence>